<dbReference type="InterPro" id="IPR001296">
    <property type="entry name" value="Glyco_trans_1"/>
</dbReference>
<evidence type="ECO:0000259" key="1">
    <source>
        <dbReference type="Pfam" id="PF00534"/>
    </source>
</evidence>
<dbReference type="GO" id="GO:0016757">
    <property type="term" value="F:glycosyltransferase activity"/>
    <property type="evidence" value="ECO:0007669"/>
    <property type="project" value="UniProtKB-KW"/>
</dbReference>
<evidence type="ECO:0000313" key="4">
    <source>
        <dbReference type="Proteomes" id="UP000256988"/>
    </source>
</evidence>
<comment type="caution">
    <text evidence="3">The sequence shown here is derived from an EMBL/GenBank/DDBJ whole genome shotgun (WGS) entry which is preliminary data.</text>
</comment>
<organism evidence="3 4">
    <name type="scientific">Ectopseudomonas oleovorans</name>
    <name type="common">Pseudomonas oleovorans</name>
    <dbReference type="NCBI Taxonomy" id="301"/>
    <lineage>
        <taxon>Bacteria</taxon>
        <taxon>Pseudomonadati</taxon>
        <taxon>Pseudomonadota</taxon>
        <taxon>Gammaproteobacteria</taxon>
        <taxon>Pseudomonadales</taxon>
        <taxon>Pseudomonadaceae</taxon>
        <taxon>Ectopseudomonas</taxon>
    </lineage>
</organism>
<evidence type="ECO:0000259" key="2">
    <source>
        <dbReference type="Pfam" id="PF13439"/>
    </source>
</evidence>
<feature type="domain" description="Glycosyltransferase subfamily 4-like N-terminal" evidence="2">
    <location>
        <begin position="16"/>
        <end position="173"/>
    </location>
</feature>
<dbReference type="GO" id="GO:1901135">
    <property type="term" value="P:carbohydrate derivative metabolic process"/>
    <property type="evidence" value="ECO:0007669"/>
    <property type="project" value="UniProtKB-ARBA"/>
</dbReference>
<name>A0A3D9EJE4_ECTOL</name>
<dbReference type="SUPFAM" id="SSF53756">
    <property type="entry name" value="UDP-Glycosyltransferase/glycogen phosphorylase"/>
    <property type="match status" value="1"/>
</dbReference>
<dbReference type="Pfam" id="PF00534">
    <property type="entry name" value="Glycos_transf_1"/>
    <property type="match status" value="1"/>
</dbReference>
<feature type="domain" description="Glycosyl transferase family 1" evidence="1">
    <location>
        <begin position="191"/>
        <end position="346"/>
    </location>
</feature>
<proteinExistence type="predicted"/>
<dbReference type="Pfam" id="PF13439">
    <property type="entry name" value="Glyco_transf_4"/>
    <property type="match status" value="1"/>
</dbReference>
<dbReference type="Proteomes" id="UP000256988">
    <property type="component" value="Unassembled WGS sequence"/>
</dbReference>
<reference evidence="3 4" key="1">
    <citation type="submission" date="2018-07" db="EMBL/GenBank/DDBJ databases">
        <title>Genome sequencing of rice bacterial endophytes.</title>
        <authorList>
            <person name="Venturi V."/>
        </authorList>
    </citation>
    <scope>NUCLEOTIDE SEQUENCE [LARGE SCALE GENOMIC DNA]</scope>
    <source>
        <strain evidence="3 4">AG1002</strain>
    </source>
</reference>
<dbReference type="CDD" id="cd03795">
    <property type="entry name" value="GT4_WfcD-like"/>
    <property type="match status" value="1"/>
</dbReference>
<sequence length="369" mass="41686">MIKVLHFFKTYLPDSMGGIEQVIFQLCEGGPAHGIDAEVLYVSKHESCRAVPIGNHVSHRSAQNFDVASTPVSFAALRDFRELSERADLVHYHFPWPFMDIGHFLMRSRKPTVLTYHSDIVKQKSLLKLYAPLMHRFLGDVDRIVASSESYYRSSPTLKHFANKVQVIPFGLDEGSYPAVDCQRLQYWKNQVGQKFFLFVGALRYYKGLTYLLRALQSTDMRVVIVGDGPMADDLKREAGELKLQNVHFLGKQSDEDKVALLKLSYGFVFPSHLRSEAFGMSLLEAAMFGKPMITCEIGSGMSDINIDGVTGFSVPPADPLALRAAMQRLWGNPDVAARLGRQARDRYENKFRSDTMLQAYADLYRSLI</sequence>
<dbReference type="PANTHER" id="PTHR12526:SF627">
    <property type="entry name" value="D-RHAMNOSYLTRANSFERASE WBPZ"/>
    <property type="match status" value="1"/>
</dbReference>
<accession>A0A3D9EJE4</accession>
<evidence type="ECO:0000313" key="3">
    <source>
        <dbReference type="EMBL" id="RED02931.1"/>
    </source>
</evidence>
<keyword evidence="3" id="KW-0808">Transferase</keyword>
<dbReference type="AlphaFoldDB" id="A0A3D9EJE4"/>
<dbReference type="Gene3D" id="3.40.50.2000">
    <property type="entry name" value="Glycogen Phosphorylase B"/>
    <property type="match status" value="2"/>
</dbReference>
<keyword evidence="3" id="KW-0328">Glycosyltransferase</keyword>
<protein>
    <submittedName>
        <fullName evidence="3">Rhamnosyl/mannosyltransferase</fullName>
    </submittedName>
</protein>
<gene>
    <name evidence="3" type="ORF">DFO60_2970</name>
</gene>
<dbReference type="PANTHER" id="PTHR12526">
    <property type="entry name" value="GLYCOSYLTRANSFERASE"/>
    <property type="match status" value="1"/>
</dbReference>
<dbReference type="InterPro" id="IPR028098">
    <property type="entry name" value="Glyco_trans_4-like_N"/>
</dbReference>
<dbReference type="EMBL" id="QRDL01000004">
    <property type="protein sequence ID" value="RED02931.1"/>
    <property type="molecule type" value="Genomic_DNA"/>
</dbReference>